<sequence>MTCEIRLDYGVITAVLLGLLLFGIGYNSLVAWLERRGYTEGFLSLIVAFGVAMTLAGVAILSIHAALLTLLAFVATGTPMIVGSIVRYLRRRDEAKRAMLDEVKR</sequence>
<keyword evidence="3" id="KW-1185">Reference proteome</keyword>
<evidence type="ECO:0000313" key="2">
    <source>
        <dbReference type="EMBL" id="KPL74952.1"/>
    </source>
</evidence>
<gene>
    <name evidence="2" type="ORF">AC812_10580</name>
</gene>
<dbReference type="RefSeq" id="WP_061915952.1">
    <property type="nucleotide sequence ID" value="NZ_DF967971.1"/>
</dbReference>
<dbReference type="AlphaFoldDB" id="A0A0P6WXJ1"/>
<dbReference type="STRING" id="360411.AC812_10580"/>
<keyword evidence="1" id="KW-1133">Transmembrane helix</keyword>
<protein>
    <submittedName>
        <fullName evidence="2">Uncharacterized protein</fullName>
    </submittedName>
</protein>
<proteinExistence type="predicted"/>
<dbReference type="EMBL" id="LGHJ01000016">
    <property type="protein sequence ID" value="KPL74952.1"/>
    <property type="molecule type" value="Genomic_DNA"/>
</dbReference>
<feature type="transmembrane region" description="Helical" evidence="1">
    <location>
        <begin position="12"/>
        <end position="33"/>
    </location>
</feature>
<organism evidence="2 3">
    <name type="scientific">Bellilinea caldifistulae</name>
    <dbReference type="NCBI Taxonomy" id="360411"/>
    <lineage>
        <taxon>Bacteria</taxon>
        <taxon>Bacillati</taxon>
        <taxon>Chloroflexota</taxon>
        <taxon>Anaerolineae</taxon>
        <taxon>Anaerolineales</taxon>
        <taxon>Anaerolineaceae</taxon>
        <taxon>Bellilinea</taxon>
    </lineage>
</organism>
<feature type="transmembrane region" description="Helical" evidence="1">
    <location>
        <begin position="42"/>
        <end position="61"/>
    </location>
</feature>
<dbReference type="Proteomes" id="UP000050514">
    <property type="component" value="Unassembled WGS sequence"/>
</dbReference>
<comment type="caution">
    <text evidence="2">The sequence shown here is derived from an EMBL/GenBank/DDBJ whole genome shotgun (WGS) entry which is preliminary data.</text>
</comment>
<evidence type="ECO:0000256" key="1">
    <source>
        <dbReference type="SAM" id="Phobius"/>
    </source>
</evidence>
<evidence type="ECO:0000313" key="3">
    <source>
        <dbReference type="Proteomes" id="UP000050514"/>
    </source>
</evidence>
<name>A0A0P6WXJ1_9CHLR</name>
<keyword evidence="1" id="KW-0472">Membrane</keyword>
<reference evidence="2 3" key="1">
    <citation type="submission" date="2015-07" db="EMBL/GenBank/DDBJ databases">
        <title>Draft genome of Bellilinea caldifistulae DSM 17877.</title>
        <authorList>
            <person name="Hemp J."/>
            <person name="Ward L.M."/>
            <person name="Pace L.A."/>
            <person name="Fischer W.W."/>
        </authorList>
    </citation>
    <scope>NUCLEOTIDE SEQUENCE [LARGE SCALE GENOMIC DNA]</scope>
    <source>
        <strain evidence="2 3">GOMI-1</strain>
    </source>
</reference>
<feature type="transmembrane region" description="Helical" evidence="1">
    <location>
        <begin position="67"/>
        <end position="89"/>
    </location>
</feature>
<accession>A0A0P6WXJ1</accession>
<keyword evidence="1" id="KW-0812">Transmembrane</keyword>